<gene>
    <name evidence="1" type="ORF">JDO7802_01595</name>
</gene>
<evidence type="ECO:0000313" key="2">
    <source>
        <dbReference type="Proteomes" id="UP000049222"/>
    </source>
</evidence>
<protein>
    <recommendedName>
        <fullName evidence="3">EF-hand domain-containing protein</fullName>
    </recommendedName>
</protein>
<evidence type="ECO:0000313" key="1">
    <source>
        <dbReference type="EMBL" id="CTQ49581.1"/>
    </source>
</evidence>
<evidence type="ECO:0008006" key="3">
    <source>
        <dbReference type="Google" id="ProtNLM"/>
    </source>
</evidence>
<dbReference type="STRING" id="420998.JDO7802_01595"/>
<accession>A0A0M6YGW0</accession>
<dbReference type="Proteomes" id="UP000049222">
    <property type="component" value="Unassembled WGS sequence"/>
</dbReference>
<organism evidence="1 2">
    <name type="scientific">Jannaschia donghaensis</name>
    <dbReference type="NCBI Taxonomy" id="420998"/>
    <lineage>
        <taxon>Bacteria</taxon>
        <taxon>Pseudomonadati</taxon>
        <taxon>Pseudomonadota</taxon>
        <taxon>Alphaproteobacteria</taxon>
        <taxon>Rhodobacterales</taxon>
        <taxon>Roseobacteraceae</taxon>
        <taxon>Jannaschia</taxon>
    </lineage>
</organism>
<keyword evidence="2" id="KW-1185">Reference proteome</keyword>
<sequence length="442" mass="47234">MARAQQRAQAIAQILRFDTNGDLTISPDEATRQAPFLRAGDRAELTLVMAGRDPDGMSVSDIARLVEPRMPPRQNGEQASVGDPMLYDVDGDGRTTVAEVQAVIAAVEALPPVDAQRSSNPRTRIERRLADAMGDEPCTLPPASDEATVLLLSAYNATALSTVTVAGQDKTTYTAEVIVEPGETPLYVVASAYEGMIWRFTGATDRIETFVGMARADGLGTTGLPSDRVTFVPERGCLPGERWDSGSGAALRAKAALAKRLDHPVAAVVGSYSIDRISLPSGTEPARDRRSANGITVQFGNGDQIELQGGRDRKLTFVPDATDDGGYARLLRQLNRFYPGGVIQIDPKDVTASGQVAPYDILPQQAGLLQLLERDLIEPMSNGTYRITAPIPRFPAGLYGGHSVRFLLADGVPLPEGEPGHSEVIDGATGDCVSGARCRIRR</sequence>
<reference evidence="1 2" key="1">
    <citation type="submission" date="2015-07" db="EMBL/GenBank/DDBJ databases">
        <authorList>
            <person name="Noorani M."/>
        </authorList>
    </citation>
    <scope>NUCLEOTIDE SEQUENCE [LARGE SCALE GENOMIC DNA]</scope>
    <source>
        <strain evidence="1 2">CECT 7802</strain>
    </source>
</reference>
<proteinExistence type="predicted"/>
<dbReference type="AlphaFoldDB" id="A0A0M6YGW0"/>
<dbReference type="OrthoDB" id="8360028at2"/>
<name>A0A0M6YGW0_9RHOB</name>
<dbReference type="RefSeq" id="WP_055084275.1">
    <property type="nucleotide sequence ID" value="NZ_CXSU01000011.1"/>
</dbReference>
<dbReference type="EMBL" id="CXSU01000011">
    <property type="protein sequence ID" value="CTQ49581.1"/>
    <property type="molecule type" value="Genomic_DNA"/>
</dbReference>